<feature type="transmembrane region" description="Helical" evidence="6">
    <location>
        <begin position="91"/>
        <end position="111"/>
    </location>
</feature>
<dbReference type="CDD" id="cd17324">
    <property type="entry name" value="MFS_NepI_like"/>
    <property type="match status" value="1"/>
</dbReference>
<protein>
    <submittedName>
        <fullName evidence="8">Sugar transporter</fullName>
    </submittedName>
</protein>
<name>A0ABW1VHY5_9GAMM</name>
<organism evidence="8 9">
    <name type="scientific">Tatumella punctata</name>
    <dbReference type="NCBI Taxonomy" id="399969"/>
    <lineage>
        <taxon>Bacteria</taxon>
        <taxon>Pseudomonadati</taxon>
        <taxon>Pseudomonadota</taxon>
        <taxon>Gammaproteobacteria</taxon>
        <taxon>Enterobacterales</taxon>
        <taxon>Erwiniaceae</taxon>
        <taxon>Tatumella</taxon>
    </lineage>
</organism>
<gene>
    <name evidence="8" type="ORF">ACFP73_01145</name>
</gene>
<feature type="transmembrane region" description="Helical" evidence="6">
    <location>
        <begin position="288"/>
        <end position="307"/>
    </location>
</feature>
<feature type="transmembrane region" description="Helical" evidence="6">
    <location>
        <begin position="23"/>
        <end position="43"/>
    </location>
</feature>
<feature type="transmembrane region" description="Helical" evidence="6">
    <location>
        <begin position="313"/>
        <end position="333"/>
    </location>
</feature>
<keyword evidence="4 6" id="KW-1133">Transmembrane helix</keyword>
<feature type="transmembrane region" description="Helical" evidence="6">
    <location>
        <begin position="345"/>
        <end position="364"/>
    </location>
</feature>
<evidence type="ECO:0000256" key="4">
    <source>
        <dbReference type="ARBA" id="ARBA00022989"/>
    </source>
</evidence>
<dbReference type="PROSITE" id="PS50850">
    <property type="entry name" value="MFS"/>
    <property type="match status" value="1"/>
</dbReference>
<keyword evidence="8" id="KW-0762">Sugar transport</keyword>
<feature type="transmembrane region" description="Helical" evidence="6">
    <location>
        <begin position="261"/>
        <end position="281"/>
    </location>
</feature>
<evidence type="ECO:0000256" key="1">
    <source>
        <dbReference type="ARBA" id="ARBA00004651"/>
    </source>
</evidence>
<dbReference type="PANTHER" id="PTHR43124:SF4">
    <property type="entry name" value="SUGAR EFFLUX TRANSPORTER"/>
    <property type="match status" value="1"/>
</dbReference>
<dbReference type="Proteomes" id="UP001596215">
    <property type="component" value="Unassembled WGS sequence"/>
</dbReference>
<dbReference type="NCBIfam" id="NF002921">
    <property type="entry name" value="PRK03545.1"/>
    <property type="match status" value="1"/>
</dbReference>
<feature type="transmembrane region" description="Helical" evidence="6">
    <location>
        <begin position="117"/>
        <end position="139"/>
    </location>
</feature>
<feature type="transmembrane region" description="Helical" evidence="6">
    <location>
        <begin position="151"/>
        <end position="172"/>
    </location>
</feature>
<evidence type="ECO:0000256" key="3">
    <source>
        <dbReference type="ARBA" id="ARBA00022692"/>
    </source>
</evidence>
<feature type="domain" description="Major facilitator superfamily (MFS) profile" evidence="7">
    <location>
        <begin position="26"/>
        <end position="400"/>
    </location>
</feature>
<feature type="transmembrane region" description="Helical" evidence="6">
    <location>
        <begin position="221"/>
        <end position="241"/>
    </location>
</feature>
<evidence type="ECO:0000259" key="7">
    <source>
        <dbReference type="PROSITE" id="PS50850"/>
    </source>
</evidence>
<evidence type="ECO:0000256" key="2">
    <source>
        <dbReference type="ARBA" id="ARBA00022475"/>
    </source>
</evidence>
<dbReference type="InterPro" id="IPR011701">
    <property type="entry name" value="MFS"/>
</dbReference>
<comment type="caution">
    <text evidence="8">The sequence shown here is derived from an EMBL/GenBank/DDBJ whole genome shotgun (WGS) entry which is preliminary data.</text>
</comment>
<comment type="subcellular location">
    <subcellularLocation>
        <location evidence="1">Cell membrane</location>
        <topology evidence="1">Multi-pass membrane protein</topology>
    </subcellularLocation>
</comment>
<evidence type="ECO:0000313" key="9">
    <source>
        <dbReference type="Proteomes" id="UP001596215"/>
    </source>
</evidence>
<sequence>MIAESSCQPEDPQYNPPGSRKVAWLRVLLMAVAAFIFNTTEFVPVGLLSDIGASFNMKTADVGIMLTIYAWCVALLSLPLMLLTRNIERRFLLVILLVLFTASHLLSAFAWDFNALLVSRVGIAITHAVFWSINASLAIRIAPPGKKTQALSMIATGTALAMVLGVPLGRIIGQTMGWRSTFGIIAISSLVLMVMLIKLLPKLPSEHTGSLSSLPLLMRRPALMSMYLLVTLVVTAHYTAYSYIEPFMQQLAQQGENFTTLLLLLFGAAGIFGSVLFSSLGKHFPSSLLAGAITAIMLCMGLLLVTATHPGSIITVCIVWGIAMMLINLSMQVRVLSLAPDATDVAMSLMSGIYNIGIGAGALIGNQVSSHLGMGLVGYVGAAFALVSLGWCLYGLKKYPELRSNL</sequence>
<evidence type="ECO:0000256" key="5">
    <source>
        <dbReference type="ARBA" id="ARBA00023136"/>
    </source>
</evidence>
<keyword evidence="8" id="KW-0813">Transport</keyword>
<feature type="transmembrane region" description="Helical" evidence="6">
    <location>
        <begin position="376"/>
        <end position="396"/>
    </location>
</feature>
<accession>A0ABW1VHY5</accession>
<keyword evidence="9" id="KW-1185">Reference proteome</keyword>
<dbReference type="InterPro" id="IPR050189">
    <property type="entry name" value="MFS_Efflux_Transporters"/>
</dbReference>
<keyword evidence="2" id="KW-1003">Cell membrane</keyword>
<dbReference type="Gene3D" id="1.20.1250.20">
    <property type="entry name" value="MFS general substrate transporter like domains"/>
    <property type="match status" value="1"/>
</dbReference>
<evidence type="ECO:0000256" key="6">
    <source>
        <dbReference type="SAM" id="Phobius"/>
    </source>
</evidence>
<proteinExistence type="predicted"/>
<dbReference type="PANTHER" id="PTHR43124">
    <property type="entry name" value="PURINE EFFLUX PUMP PBUE"/>
    <property type="match status" value="1"/>
</dbReference>
<evidence type="ECO:0000313" key="8">
    <source>
        <dbReference type="EMBL" id="MFC6360719.1"/>
    </source>
</evidence>
<dbReference type="InterPro" id="IPR020846">
    <property type="entry name" value="MFS_dom"/>
</dbReference>
<dbReference type="Pfam" id="PF07690">
    <property type="entry name" value="MFS_1"/>
    <property type="match status" value="1"/>
</dbReference>
<dbReference type="InterPro" id="IPR036259">
    <property type="entry name" value="MFS_trans_sf"/>
</dbReference>
<reference evidence="9" key="1">
    <citation type="journal article" date="2019" name="Int. J. Syst. Evol. Microbiol.">
        <title>The Global Catalogue of Microorganisms (GCM) 10K type strain sequencing project: providing services to taxonomists for standard genome sequencing and annotation.</title>
        <authorList>
            <consortium name="The Broad Institute Genomics Platform"/>
            <consortium name="The Broad Institute Genome Sequencing Center for Infectious Disease"/>
            <person name="Wu L."/>
            <person name="Ma J."/>
        </authorList>
    </citation>
    <scope>NUCLEOTIDE SEQUENCE [LARGE SCALE GENOMIC DNA]</scope>
    <source>
        <strain evidence="9">CGMCC 4.1530</strain>
    </source>
</reference>
<feature type="transmembrane region" description="Helical" evidence="6">
    <location>
        <begin position="178"/>
        <end position="200"/>
    </location>
</feature>
<feature type="transmembrane region" description="Helical" evidence="6">
    <location>
        <begin position="63"/>
        <end position="84"/>
    </location>
</feature>
<dbReference type="EMBL" id="JBHSUC010000001">
    <property type="protein sequence ID" value="MFC6360719.1"/>
    <property type="molecule type" value="Genomic_DNA"/>
</dbReference>
<keyword evidence="3 6" id="KW-0812">Transmembrane</keyword>
<keyword evidence="5 6" id="KW-0472">Membrane</keyword>
<dbReference type="SUPFAM" id="SSF103473">
    <property type="entry name" value="MFS general substrate transporter"/>
    <property type="match status" value="1"/>
</dbReference>
<dbReference type="RefSeq" id="WP_212707791.1">
    <property type="nucleotide sequence ID" value="NZ_BAAAFW010000059.1"/>
</dbReference>